<evidence type="ECO:0000313" key="2">
    <source>
        <dbReference type="Proteomes" id="UP000518266"/>
    </source>
</evidence>
<sequence length="113" mass="13159">MELLYISVRNKVNPLGLHSLRRLDCIKISIGSCSQQQNKWYEEPILLRLGASCALSRRAFVRAAMGHTPTLDRRKVHYPRLMSAVLRRQPQAAPPDLRQLMEAWPQRFHRCCH</sequence>
<dbReference type="AlphaFoldDB" id="A0A7J5Z6E2"/>
<dbReference type="EMBL" id="JAAKFY010000005">
    <property type="protein sequence ID" value="KAF3857354.1"/>
    <property type="molecule type" value="Genomic_DNA"/>
</dbReference>
<keyword evidence="2" id="KW-1185">Reference proteome</keyword>
<gene>
    <name evidence="1" type="ORF">F7725_009213</name>
</gene>
<organism evidence="1 2">
    <name type="scientific">Dissostichus mawsoni</name>
    <name type="common">Antarctic cod</name>
    <dbReference type="NCBI Taxonomy" id="36200"/>
    <lineage>
        <taxon>Eukaryota</taxon>
        <taxon>Metazoa</taxon>
        <taxon>Chordata</taxon>
        <taxon>Craniata</taxon>
        <taxon>Vertebrata</taxon>
        <taxon>Euteleostomi</taxon>
        <taxon>Actinopterygii</taxon>
        <taxon>Neopterygii</taxon>
        <taxon>Teleostei</taxon>
        <taxon>Neoteleostei</taxon>
        <taxon>Acanthomorphata</taxon>
        <taxon>Eupercaria</taxon>
        <taxon>Perciformes</taxon>
        <taxon>Notothenioidei</taxon>
        <taxon>Nototheniidae</taxon>
        <taxon>Dissostichus</taxon>
    </lineage>
</organism>
<dbReference type="Proteomes" id="UP000518266">
    <property type="component" value="Unassembled WGS sequence"/>
</dbReference>
<reference evidence="1 2" key="1">
    <citation type="submission" date="2020-03" db="EMBL/GenBank/DDBJ databases">
        <title>Dissostichus mawsoni Genome sequencing and assembly.</title>
        <authorList>
            <person name="Park H."/>
        </authorList>
    </citation>
    <scope>NUCLEOTIDE SEQUENCE [LARGE SCALE GENOMIC DNA]</scope>
    <source>
        <strain evidence="1">DM0001</strain>
        <tissue evidence="1">Muscle</tissue>
    </source>
</reference>
<comment type="caution">
    <text evidence="1">The sequence shown here is derived from an EMBL/GenBank/DDBJ whole genome shotgun (WGS) entry which is preliminary data.</text>
</comment>
<protein>
    <submittedName>
        <fullName evidence="1">Uncharacterized protein</fullName>
    </submittedName>
</protein>
<accession>A0A7J5Z6E2</accession>
<name>A0A7J5Z6E2_DISMA</name>
<evidence type="ECO:0000313" key="1">
    <source>
        <dbReference type="EMBL" id="KAF3857354.1"/>
    </source>
</evidence>
<proteinExistence type="predicted"/>